<dbReference type="Gene3D" id="1.10.3720.10">
    <property type="entry name" value="MetI-like"/>
    <property type="match status" value="1"/>
</dbReference>
<proteinExistence type="inferred from homology"/>
<dbReference type="EMBL" id="MOXJ01000002">
    <property type="protein sequence ID" value="PDO11436.1"/>
    <property type="molecule type" value="Genomic_DNA"/>
</dbReference>
<evidence type="ECO:0000256" key="2">
    <source>
        <dbReference type="ARBA" id="ARBA00022448"/>
    </source>
</evidence>
<evidence type="ECO:0000256" key="3">
    <source>
        <dbReference type="ARBA" id="ARBA00022692"/>
    </source>
</evidence>
<dbReference type="CDD" id="cd06261">
    <property type="entry name" value="TM_PBP2"/>
    <property type="match status" value="1"/>
</dbReference>
<dbReference type="InterPro" id="IPR035906">
    <property type="entry name" value="MetI-like_sf"/>
</dbReference>
<gene>
    <name evidence="9" type="ORF">BLM47_01405</name>
</gene>
<evidence type="ECO:0000313" key="9">
    <source>
        <dbReference type="EMBL" id="PDO11436.1"/>
    </source>
</evidence>
<dbReference type="InterPro" id="IPR000515">
    <property type="entry name" value="MetI-like"/>
</dbReference>
<accession>A0A2A6E3N4</accession>
<evidence type="ECO:0000256" key="1">
    <source>
        <dbReference type="ARBA" id="ARBA00004141"/>
    </source>
</evidence>
<keyword evidence="3 6" id="KW-0812">Transmembrane</keyword>
<evidence type="ECO:0000259" key="8">
    <source>
        <dbReference type="PROSITE" id="PS50928"/>
    </source>
</evidence>
<feature type="transmembrane region" description="Helical" evidence="6">
    <location>
        <begin position="195"/>
        <end position="216"/>
    </location>
</feature>
<dbReference type="PANTHER" id="PTHR42727">
    <property type="entry name" value="PHOSPHATE TRANSPORT SYSTEM PERMEASE PROTEIN"/>
    <property type="match status" value="1"/>
</dbReference>
<dbReference type="NCBIfam" id="TIGR02138">
    <property type="entry name" value="phosphate_pstC"/>
    <property type="match status" value="1"/>
</dbReference>
<feature type="transmembrane region" description="Helical" evidence="6">
    <location>
        <begin position="151"/>
        <end position="174"/>
    </location>
</feature>
<name>A0A2A6E3N4_9BACL</name>
<keyword evidence="4 6" id="KW-1133">Transmembrane helix</keyword>
<comment type="similarity">
    <text evidence="7">Belongs to the binding-protein-dependent transport system permease family. CysTW subfamily.</text>
</comment>
<evidence type="ECO:0000256" key="7">
    <source>
        <dbReference type="RuleBase" id="RU363054"/>
    </source>
</evidence>
<keyword evidence="7" id="KW-0592">Phosphate transport</keyword>
<evidence type="ECO:0000256" key="6">
    <source>
        <dbReference type="RuleBase" id="RU363032"/>
    </source>
</evidence>
<comment type="caution">
    <text evidence="9">The sequence shown here is derived from an EMBL/GenBank/DDBJ whole genome shotgun (WGS) entry which is preliminary data.</text>
</comment>
<dbReference type="AlphaFoldDB" id="A0A2A6E3N4"/>
<evidence type="ECO:0000313" key="10">
    <source>
        <dbReference type="Proteomes" id="UP000243688"/>
    </source>
</evidence>
<protein>
    <recommendedName>
        <fullName evidence="7">Phosphate transport system permease protein</fullName>
    </recommendedName>
</protein>
<dbReference type="InterPro" id="IPR011864">
    <property type="entry name" value="Phosphate_PstC"/>
</dbReference>
<feature type="domain" description="ABC transmembrane type-1" evidence="8">
    <location>
        <begin position="75"/>
        <end position="287"/>
    </location>
</feature>
<feature type="transmembrane region" description="Helical" evidence="6">
    <location>
        <begin position="71"/>
        <end position="97"/>
    </location>
</feature>
<comment type="function">
    <text evidence="7">Part of the binding-protein-dependent transport system for phosphate; probably responsible for the translocation of the substrate across the membrane.</text>
</comment>
<dbReference type="GO" id="GO:0006817">
    <property type="term" value="P:phosphate ion transport"/>
    <property type="evidence" value="ECO:0007669"/>
    <property type="project" value="UniProtKB-KW"/>
</dbReference>
<feature type="transmembrane region" description="Helical" evidence="6">
    <location>
        <begin position="118"/>
        <end position="139"/>
    </location>
</feature>
<sequence length="299" mass="32099">MKFQRSRSFWNADRFMPGVLLFFSVLSVATTAGIVLILVVESLGFFRHVSVAEFLTDTRWTPLFHDQHFGVAPLVAGTLLVSAIATAVSLPVGLASAIYLNEFASSRVRALVKPALEVLAGVPTVVYGYFAVTFVTPVLQRLFPGMEMFNALSAGLVMGVMIIPIVCSLSEDAMAAVPRPLRDGAYALGATRLEVALRVVVPAAASGVGASFVLGLSRAVGETMIVSLAAGNLAQLTLNPLESIQAMTAYIVQVSTGDTRFGSVEYQTIYAVGFVLFVMTLAMNMIADWLSRKFREAYQ</sequence>
<reference evidence="9 10" key="1">
    <citation type="submission" date="2016-12" db="EMBL/GenBank/DDBJ databases">
        <title>Candidatus Reconcilibacillus cellulovorans genome.</title>
        <authorList>
            <person name="Kolinko S."/>
            <person name="Wu Y.-W."/>
            <person name="Tachea F."/>
            <person name="Denzel E."/>
            <person name="Hiras J."/>
            <person name="Baecker N."/>
            <person name="Chan L.J."/>
            <person name="Eichorst S.A."/>
            <person name="Frey D."/>
            <person name="Adams P.D."/>
            <person name="Pray T."/>
            <person name="Tanjore D."/>
            <person name="Petzold C.J."/>
            <person name="Gladden J.M."/>
            <person name="Simmons B.A."/>
            <person name="Singer S.W."/>
        </authorList>
    </citation>
    <scope>NUCLEOTIDE SEQUENCE [LARGE SCALE GENOMIC DNA]</scope>
    <source>
        <strain evidence="9">JTherm</strain>
    </source>
</reference>
<dbReference type="SUPFAM" id="SSF161098">
    <property type="entry name" value="MetI-like"/>
    <property type="match status" value="1"/>
</dbReference>
<dbReference type="PANTHER" id="PTHR42727:SF1">
    <property type="entry name" value="PHOSPHATE TRANSPORT SYSTEM PERMEASE"/>
    <property type="match status" value="1"/>
</dbReference>
<keyword evidence="7" id="KW-1003">Cell membrane</keyword>
<dbReference type="Proteomes" id="UP000243688">
    <property type="component" value="Unassembled WGS sequence"/>
</dbReference>
<dbReference type="GO" id="GO:0005886">
    <property type="term" value="C:plasma membrane"/>
    <property type="evidence" value="ECO:0007669"/>
    <property type="project" value="UniProtKB-SubCell"/>
</dbReference>
<dbReference type="GO" id="GO:0005315">
    <property type="term" value="F:phosphate transmembrane transporter activity"/>
    <property type="evidence" value="ECO:0007669"/>
    <property type="project" value="InterPro"/>
</dbReference>
<dbReference type="PROSITE" id="PS50928">
    <property type="entry name" value="ABC_TM1"/>
    <property type="match status" value="1"/>
</dbReference>
<feature type="transmembrane region" description="Helical" evidence="6">
    <location>
        <begin position="20"/>
        <end position="40"/>
    </location>
</feature>
<dbReference type="Pfam" id="PF00528">
    <property type="entry name" value="BPD_transp_1"/>
    <property type="match status" value="1"/>
</dbReference>
<evidence type="ECO:0000256" key="4">
    <source>
        <dbReference type="ARBA" id="ARBA00022989"/>
    </source>
</evidence>
<evidence type="ECO:0000256" key="5">
    <source>
        <dbReference type="ARBA" id="ARBA00023136"/>
    </source>
</evidence>
<keyword evidence="2 6" id="KW-0813">Transport</keyword>
<feature type="transmembrane region" description="Helical" evidence="6">
    <location>
        <begin position="269"/>
        <end position="290"/>
    </location>
</feature>
<organism evidence="9 10">
    <name type="scientific">Candidatus Reconcilbacillus cellulovorans</name>
    <dbReference type="NCBI Taxonomy" id="1906605"/>
    <lineage>
        <taxon>Bacteria</taxon>
        <taxon>Bacillati</taxon>
        <taxon>Bacillota</taxon>
        <taxon>Bacilli</taxon>
        <taxon>Bacillales</taxon>
        <taxon>Paenibacillaceae</taxon>
        <taxon>Candidatus Reconcilbacillus</taxon>
    </lineage>
</organism>
<keyword evidence="5 6" id="KW-0472">Membrane</keyword>
<comment type="subcellular location">
    <subcellularLocation>
        <location evidence="6">Cell membrane</location>
        <topology evidence="6">Multi-pass membrane protein</topology>
    </subcellularLocation>
    <subcellularLocation>
        <location evidence="1">Membrane</location>
        <topology evidence="1">Multi-pass membrane protein</topology>
    </subcellularLocation>
</comment>